<proteinExistence type="predicted"/>
<feature type="region of interest" description="Disordered" evidence="1">
    <location>
        <begin position="1"/>
        <end position="134"/>
    </location>
</feature>
<gene>
    <name evidence="2" type="ORF">THAOC_11271</name>
</gene>
<dbReference type="EMBL" id="AGNL01012827">
    <property type="protein sequence ID" value="EJK67666.1"/>
    <property type="molecule type" value="Genomic_DNA"/>
</dbReference>
<feature type="compositionally biased region" description="Basic and acidic residues" evidence="1">
    <location>
        <begin position="123"/>
        <end position="134"/>
    </location>
</feature>
<feature type="compositionally biased region" description="Pro residues" evidence="1">
    <location>
        <begin position="1"/>
        <end position="16"/>
    </location>
</feature>
<protein>
    <submittedName>
        <fullName evidence="2">Uncharacterized protein</fullName>
    </submittedName>
</protein>
<sequence>GAPEPAPPAGGGPAPPVRAVARLVRRPGPPHAALDAEPDAERRRLVGPQRRRRALHHRRPPGQEQLEPEVGRRRRPQPRVGGGGRRRDTRGGEQVERGDDDDERGGGTVGSAGALQQGRRRGRFEEGGRGKDGWRLGACAENGAMDSKVDSRVSLKWVVDNFFPPRIVKIK</sequence>
<dbReference type="Proteomes" id="UP000266841">
    <property type="component" value="Unassembled WGS sequence"/>
</dbReference>
<feature type="compositionally biased region" description="Basic and acidic residues" evidence="1">
    <location>
        <begin position="85"/>
        <end position="97"/>
    </location>
</feature>
<dbReference type="AlphaFoldDB" id="K0T301"/>
<reference evidence="2 3" key="1">
    <citation type="journal article" date="2012" name="Genome Biol.">
        <title>Genome and low-iron response of an oceanic diatom adapted to chronic iron limitation.</title>
        <authorList>
            <person name="Lommer M."/>
            <person name="Specht M."/>
            <person name="Roy A.S."/>
            <person name="Kraemer L."/>
            <person name="Andreson R."/>
            <person name="Gutowska M.A."/>
            <person name="Wolf J."/>
            <person name="Bergner S.V."/>
            <person name="Schilhabel M.B."/>
            <person name="Klostermeier U.C."/>
            <person name="Beiko R.G."/>
            <person name="Rosenstiel P."/>
            <person name="Hippler M."/>
            <person name="Laroche J."/>
        </authorList>
    </citation>
    <scope>NUCLEOTIDE SEQUENCE [LARGE SCALE GENOMIC DNA]</scope>
    <source>
        <strain evidence="2 3">CCMP1005</strain>
    </source>
</reference>
<evidence type="ECO:0000256" key="1">
    <source>
        <dbReference type="SAM" id="MobiDB-lite"/>
    </source>
</evidence>
<evidence type="ECO:0000313" key="2">
    <source>
        <dbReference type="EMBL" id="EJK67666.1"/>
    </source>
</evidence>
<evidence type="ECO:0000313" key="3">
    <source>
        <dbReference type="Proteomes" id="UP000266841"/>
    </source>
</evidence>
<keyword evidence="3" id="KW-1185">Reference proteome</keyword>
<feature type="compositionally biased region" description="Basic residues" evidence="1">
    <location>
        <begin position="49"/>
        <end position="60"/>
    </location>
</feature>
<organism evidence="2 3">
    <name type="scientific">Thalassiosira oceanica</name>
    <name type="common">Marine diatom</name>
    <dbReference type="NCBI Taxonomy" id="159749"/>
    <lineage>
        <taxon>Eukaryota</taxon>
        <taxon>Sar</taxon>
        <taxon>Stramenopiles</taxon>
        <taxon>Ochrophyta</taxon>
        <taxon>Bacillariophyta</taxon>
        <taxon>Coscinodiscophyceae</taxon>
        <taxon>Thalassiosirophycidae</taxon>
        <taxon>Thalassiosirales</taxon>
        <taxon>Thalassiosiraceae</taxon>
        <taxon>Thalassiosira</taxon>
    </lineage>
</organism>
<comment type="caution">
    <text evidence="2">The sequence shown here is derived from an EMBL/GenBank/DDBJ whole genome shotgun (WGS) entry which is preliminary data.</text>
</comment>
<feature type="non-terminal residue" evidence="2">
    <location>
        <position position="1"/>
    </location>
</feature>
<accession>K0T301</accession>
<name>K0T301_THAOC</name>